<dbReference type="InterPro" id="IPR001173">
    <property type="entry name" value="Glyco_trans_2-like"/>
</dbReference>
<proteinExistence type="predicted"/>
<dbReference type="PANTHER" id="PTHR43685:SF2">
    <property type="entry name" value="GLYCOSYLTRANSFERASE 2-LIKE DOMAIN-CONTAINING PROTEIN"/>
    <property type="match status" value="1"/>
</dbReference>
<evidence type="ECO:0000259" key="1">
    <source>
        <dbReference type="Pfam" id="PF00535"/>
    </source>
</evidence>
<gene>
    <name evidence="2" type="ORF">ACFS27_26965</name>
</gene>
<dbReference type="InterPro" id="IPR029044">
    <property type="entry name" value="Nucleotide-diphossugar_trans"/>
</dbReference>
<dbReference type="InterPro" id="IPR050834">
    <property type="entry name" value="Glycosyltransf_2"/>
</dbReference>
<dbReference type="PANTHER" id="PTHR43685">
    <property type="entry name" value="GLYCOSYLTRANSFERASE"/>
    <property type="match status" value="1"/>
</dbReference>
<dbReference type="SUPFAM" id="SSF53448">
    <property type="entry name" value="Nucleotide-diphospho-sugar transferases"/>
    <property type="match status" value="1"/>
</dbReference>
<dbReference type="EMBL" id="JBHUOG010000002">
    <property type="protein sequence ID" value="MFD2797229.1"/>
    <property type="molecule type" value="Genomic_DNA"/>
</dbReference>
<evidence type="ECO:0000313" key="2">
    <source>
        <dbReference type="EMBL" id="MFD2797229.1"/>
    </source>
</evidence>
<accession>A0ABW5W000</accession>
<protein>
    <submittedName>
        <fullName evidence="2">Glycosyltransferase family 2 protein</fullName>
    </submittedName>
</protein>
<dbReference type="RefSeq" id="WP_377190108.1">
    <property type="nucleotide sequence ID" value="NZ_JBHUOG010000002.1"/>
</dbReference>
<name>A0ABW5W000_9MICO</name>
<organism evidence="2 3">
    <name type="scientific">Promicromonospora vindobonensis</name>
    <dbReference type="NCBI Taxonomy" id="195748"/>
    <lineage>
        <taxon>Bacteria</taxon>
        <taxon>Bacillati</taxon>
        <taxon>Actinomycetota</taxon>
        <taxon>Actinomycetes</taxon>
        <taxon>Micrococcales</taxon>
        <taxon>Promicromonosporaceae</taxon>
        <taxon>Promicromonospora</taxon>
    </lineage>
</organism>
<sequence>MSTGTLDRAATAWRAWVDRHATGGPTAGGRLVPWLAGWVRSPLAPQAVRRLAPSVPHTKPRVSVVVPCFGYGRFLEQTVGSLVTQTGVDVEVIIVDDASTDDSLAVARALAERHPAVRVVANRHNVGQVESFNKGWAVSTGEFVVRLDADDMLPPGALARAAAVLERHPEVGLVYGHPHHFDDGTVPEPALGELSWTIWSGRAWLAERCRTGVSCITSPEVVMRSALLKEFGPLDPALRFTMDVEMWLRLAAVSSVAYVGGADQALHREHAASLSVNEGSGALLDLRARADAYDRLFANVGDRLSDATDLHDRARAALARDALRYAAAAADRNEPPDAYLGFAADVWPMSKSWRSTQRVQQRAEVAERPGPSRAPRVGAAVRRAARRARTELLYLRWATSGL</sequence>
<comment type="caution">
    <text evidence="2">The sequence shown here is derived from an EMBL/GenBank/DDBJ whole genome shotgun (WGS) entry which is preliminary data.</text>
</comment>
<dbReference type="Pfam" id="PF00535">
    <property type="entry name" value="Glycos_transf_2"/>
    <property type="match status" value="1"/>
</dbReference>
<dbReference type="Gene3D" id="3.90.550.10">
    <property type="entry name" value="Spore Coat Polysaccharide Biosynthesis Protein SpsA, Chain A"/>
    <property type="match status" value="1"/>
</dbReference>
<evidence type="ECO:0000313" key="3">
    <source>
        <dbReference type="Proteomes" id="UP001597479"/>
    </source>
</evidence>
<dbReference type="Proteomes" id="UP001597479">
    <property type="component" value="Unassembled WGS sequence"/>
</dbReference>
<reference evidence="3" key="1">
    <citation type="journal article" date="2019" name="Int. J. Syst. Evol. Microbiol.">
        <title>The Global Catalogue of Microorganisms (GCM) 10K type strain sequencing project: providing services to taxonomists for standard genome sequencing and annotation.</title>
        <authorList>
            <consortium name="The Broad Institute Genomics Platform"/>
            <consortium name="The Broad Institute Genome Sequencing Center for Infectious Disease"/>
            <person name="Wu L."/>
            <person name="Ma J."/>
        </authorList>
    </citation>
    <scope>NUCLEOTIDE SEQUENCE [LARGE SCALE GENOMIC DNA]</scope>
    <source>
        <strain evidence="3">CCM 7044</strain>
    </source>
</reference>
<feature type="domain" description="Glycosyltransferase 2-like" evidence="1">
    <location>
        <begin position="63"/>
        <end position="193"/>
    </location>
</feature>
<keyword evidence="3" id="KW-1185">Reference proteome</keyword>